<name>A0AAN6NLV8_9PEZI</name>
<keyword evidence="1" id="KW-0175">Coiled coil</keyword>
<feature type="domain" description="2EXR" evidence="3">
    <location>
        <begin position="5"/>
        <end position="108"/>
    </location>
</feature>
<proteinExistence type="predicted"/>
<evidence type="ECO:0000313" key="4">
    <source>
        <dbReference type="EMBL" id="KAK3947233.1"/>
    </source>
</evidence>
<keyword evidence="5" id="KW-1185">Reference proteome</keyword>
<feature type="coiled-coil region" evidence="1">
    <location>
        <begin position="143"/>
        <end position="170"/>
    </location>
</feature>
<dbReference type="PANTHER" id="PTHR35910:SF1">
    <property type="entry name" value="2EXR DOMAIN-CONTAINING PROTEIN"/>
    <property type="match status" value="1"/>
</dbReference>
<dbReference type="Pfam" id="PF20150">
    <property type="entry name" value="2EXR"/>
    <property type="match status" value="1"/>
</dbReference>
<reference evidence="4" key="2">
    <citation type="submission" date="2023-06" db="EMBL/GenBank/DDBJ databases">
        <authorList>
            <consortium name="Lawrence Berkeley National Laboratory"/>
            <person name="Mondo S.J."/>
            <person name="Hensen N."/>
            <person name="Bonometti L."/>
            <person name="Westerberg I."/>
            <person name="Brannstrom I.O."/>
            <person name="Guillou S."/>
            <person name="Cros-Aarteil S."/>
            <person name="Calhoun S."/>
            <person name="Haridas S."/>
            <person name="Kuo A."/>
            <person name="Pangilinan J."/>
            <person name="Riley R."/>
            <person name="Labutti K."/>
            <person name="Andreopoulos B."/>
            <person name="Lipzen A."/>
            <person name="Chen C."/>
            <person name="Yanf M."/>
            <person name="Daum C."/>
            <person name="Ng V."/>
            <person name="Clum A."/>
            <person name="Steindorff A."/>
            <person name="Ohm R."/>
            <person name="Martin F."/>
            <person name="Silar P."/>
            <person name="Natvig D."/>
            <person name="Lalanne C."/>
            <person name="Gautier V."/>
            <person name="Ament-Velasquez S.L."/>
            <person name="Kruys A."/>
            <person name="Hutchinson M.I."/>
            <person name="Powell A.J."/>
            <person name="Barry K."/>
            <person name="Miller A.N."/>
            <person name="Grigoriev I.V."/>
            <person name="Debuchy R."/>
            <person name="Gladieux P."/>
            <person name="Thoren M.H."/>
            <person name="Johannesson H."/>
        </authorList>
    </citation>
    <scope>NUCLEOTIDE SEQUENCE</scope>
    <source>
        <strain evidence="4">CBS 626.80</strain>
    </source>
</reference>
<feature type="signal peptide" evidence="2">
    <location>
        <begin position="1"/>
        <end position="17"/>
    </location>
</feature>
<evidence type="ECO:0000259" key="3">
    <source>
        <dbReference type="Pfam" id="PF20150"/>
    </source>
</evidence>
<evidence type="ECO:0000313" key="5">
    <source>
        <dbReference type="Proteomes" id="UP001303222"/>
    </source>
</evidence>
<reference evidence="4" key="1">
    <citation type="journal article" date="2023" name="Mol. Phylogenet. Evol.">
        <title>Genome-scale phylogeny and comparative genomics of the fungal order Sordariales.</title>
        <authorList>
            <person name="Hensen N."/>
            <person name="Bonometti L."/>
            <person name="Westerberg I."/>
            <person name="Brannstrom I.O."/>
            <person name="Guillou S."/>
            <person name="Cros-Aarteil S."/>
            <person name="Calhoun S."/>
            <person name="Haridas S."/>
            <person name="Kuo A."/>
            <person name="Mondo S."/>
            <person name="Pangilinan J."/>
            <person name="Riley R."/>
            <person name="LaButti K."/>
            <person name="Andreopoulos B."/>
            <person name="Lipzen A."/>
            <person name="Chen C."/>
            <person name="Yan M."/>
            <person name="Daum C."/>
            <person name="Ng V."/>
            <person name="Clum A."/>
            <person name="Steindorff A."/>
            <person name="Ohm R.A."/>
            <person name="Martin F."/>
            <person name="Silar P."/>
            <person name="Natvig D.O."/>
            <person name="Lalanne C."/>
            <person name="Gautier V."/>
            <person name="Ament-Velasquez S.L."/>
            <person name="Kruys A."/>
            <person name="Hutchinson M.I."/>
            <person name="Powell A.J."/>
            <person name="Barry K."/>
            <person name="Miller A.N."/>
            <person name="Grigoriev I.V."/>
            <person name="Debuchy R."/>
            <person name="Gladieux P."/>
            <person name="Hiltunen Thoren M."/>
            <person name="Johannesson H."/>
        </authorList>
    </citation>
    <scope>NUCLEOTIDE SEQUENCE</scope>
    <source>
        <strain evidence="4">CBS 626.80</strain>
    </source>
</reference>
<evidence type="ECO:0000256" key="1">
    <source>
        <dbReference type="SAM" id="Coils"/>
    </source>
</evidence>
<dbReference type="InterPro" id="IPR045518">
    <property type="entry name" value="2EXR"/>
</dbReference>
<comment type="caution">
    <text evidence="4">The sequence shown here is derived from an EMBL/GenBank/DDBJ whole genome shotgun (WGS) entry which is preliminary data.</text>
</comment>
<dbReference type="PANTHER" id="PTHR35910">
    <property type="entry name" value="2EXR DOMAIN-CONTAINING PROTEIN"/>
    <property type="match status" value="1"/>
</dbReference>
<feature type="chain" id="PRO_5042841669" description="2EXR domain-containing protein" evidence="2">
    <location>
        <begin position="18"/>
        <end position="173"/>
    </location>
</feature>
<gene>
    <name evidence="4" type="ORF">QBC32DRAFT_365921</name>
</gene>
<accession>A0AAN6NLV8</accession>
<protein>
    <recommendedName>
        <fullName evidence="3">2EXR domain-containing protein</fullName>
    </recommendedName>
</protein>
<keyword evidence="2" id="KW-0732">Signal</keyword>
<dbReference type="EMBL" id="MU859385">
    <property type="protein sequence ID" value="KAK3947233.1"/>
    <property type="molecule type" value="Genomic_DNA"/>
</dbReference>
<evidence type="ECO:0000256" key="2">
    <source>
        <dbReference type="SAM" id="SignalP"/>
    </source>
</evidence>
<dbReference type="Proteomes" id="UP001303222">
    <property type="component" value="Unassembled WGS sequence"/>
</dbReference>
<sequence length="173" mass="19643">MATTFHLFPFLPWELRALIWKLTVEPRTVHVHAKRYLLNGAKWGDDLNPDSQRAYDRLISTTPVPATLHTCRESRNLGLYQKGLSEVEHVPEGGESRYLWVNLDIDTIDIGSDDPNIYLIESENGNRTTTARALYDYYKRLQLEEDEQALAEAAAANAEVAQNLEDNNQQGAT</sequence>
<dbReference type="AlphaFoldDB" id="A0AAN6NLV8"/>
<organism evidence="4 5">
    <name type="scientific">Pseudoneurospora amorphoporcata</name>
    <dbReference type="NCBI Taxonomy" id="241081"/>
    <lineage>
        <taxon>Eukaryota</taxon>
        <taxon>Fungi</taxon>
        <taxon>Dikarya</taxon>
        <taxon>Ascomycota</taxon>
        <taxon>Pezizomycotina</taxon>
        <taxon>Sordariomycetes</taxon>
        <taxon>Sordariomycetidae</taxon>
        <taxon>Sordariales</taxon>
        <taxon>Sordariaceae</taxon>
        <taxon>Pseudoneurospora</taxon>
    </lineage>
</organism>